<dbReference type="SMART" id="SM00597">
    <property type="entry name" value="ZnF_TTF"/>
    <property type="match status" value="1"/>
</dbReference>
<evidence type="ECO:0000259" key="1">
    <source>
        <dbReference type="SMART" id="SM00597"/>
    </source>
</evidence>
<sequence>MLDSSPSNFIFPPIIQGGRKRYFNRSWLRNYPWLVYSECLTGAFCKICVIFLDRNDKRVGKGGTQKVGYLVIHPFTGYKNAINHYDNHSKLAYHRECCAKSEAFKRVFENPGLDVRDQLNQERIKIKHLNRKRLVPIIEIILFLGRQELTFRGHRGESEKLIIEEPKQNDGNFRAALRLRLKGGIRF</sequence>
<dbReference type="AlphaFoldDB" id="A0AAV7JDH3"/>
<keyword evidence="3" id="KW-1185">Reference proteome</keyword>
<feature type="domain" description="TTF-type" evidence="1">
    <location>
        <begin position="19"/>
        <end position="109"/>
    </location>
</feature>
<dbReference type="InterPro" id="IPR006580">
    <property type="entry name" value="Znf_TTF"/>
</dbReference>
<comment type="caution">
    <text evidence="2">The sequence shown here is derived from an EMBL/GenBank/DDBJ whole genome shotgun (WGS) entry which is preliminary data.</text>
</comment>
<dbReference type="Proteomes" id="UP001165289">
    <property type="component" value="Unassembled WGS sequence"/>
</dbReference>
<name>A0AAV7JDH3_9METZ</name>
<accession>A0AAV7JDH3</accession>
<evidence type="ECO:0000313" key="2">
    <source>
        <dbReference type="EMBL" id="KAI6646818.1"/>
    </source>
</evidence>
<gene>
    <name evidence="2" type="ORF">LOD99_9217</name>
</gene>
<evidence type="ECO:0000313" key="3">
    <source>
        <dbReference type="Proteomes" id="UP001165289"/>
    </source>
</evidence>
<organism evidence="2 3">
    <name type="scientific">Oopsacas minuta</name>
    <dbReference type="NCBI Taxonomy" id="111878"/>
    <lineage>
        <taxon>Eukaryota</taxon>
        <taxon>Metazoa</taxon>
        <taxon>Porifera</taxon>
        <taxon>Hexactinellida</taxon>
        <taxon>Hexasterophora</taxon>
        <taxon>Lyssacinosida</taxon>
        <taxon>Leucopsacidae</taxon>
        <taxon>Oopsacas</taxon>
    </lineage>
</organism>
<dbReference type="EMBL" id="JAKMXF010000353">
    <property type="protein sequence ID" value="KAI6646818.1"/>
    <property type="molecule type" value="Genomic_DNA"/>
</dbReference>
<reference evidence="2 3" key="1">
    <citation type="journal article" date="2023" name="BMC Biol.">
        <title>The compact genome of the sponge Oopsacas minuta (Hexactinellida) is lacking key metazoan core genes.</title>
        <authorList>
            <person name="Santini S."/>
            <person name="Schenkelaars Q."/>
            <person name="Jourda C."/>
            <person name="Duchesne M."/>
            <person name="Belahbib H."/>
            <person name="Rocher C."/>
            <person name="Selva M."/>
            <person name="Riesgo A."/>
            <person name="Vervoort M."/>
            <person name="Leys S.P."/>
            <person name="Kodjabachian L."/>
            <person name="Le Bivic A."/>
            <person name="Borchiellini C."/>
            <person name="Claverie J.M."/>
            <person name="Renard E."/>
        </authorList>
    </citation>
    <scope>NUCLEOTIDE SEQUENCE [LARGE SCALE GENOMIC DNA]</scope>
    <source>
        <strain evidence="2">SPO-2</strain>
    </source>
</reference>
<protein>
    <submittedName>
        <fullName evidence="2">52 kDa repressor of the inhibitor of the protein kinase-like</fullName>
    </submittedName>
</protein>
<proteinExistence type="predicted"/>